<reference evidence="1 2" key="1">
    <citation type="submission" date="2019-03" db="EMBL/GenBank/DDBJ databases">
        <title>Genomic Encyclopedia of Type Strains, Phase IV (KMG-IV): sequencing the most valuable type-strain genomes for metagenomic binning, comparative biology and taxonomic classification.</title>
        <authorList>
            <person name="Goeker M."/>
        </authorList>
    </citation>
    <scope>NUCLEOTIDE SEQUENCE [LARGE SCALE GENOMIC DNA]</scope>
    <source>
        <strain evidence="1 2">DSM 104836</strain>
    </source>
</reference>
<accession>A0A4R3JGZ4</accession>
<comment type="caution">
    <text evidence="1">The sequence shown here is derived from an EMBL/GenBank/DDBJ whole genome shotgun (WGS) entry which is preliminary data.</text>
</comment>
<protein>
    <recommendedName>
        <fullName evidence="3">Methyltransferase family protein</fullName>
    </recommendedName>
</protein>
<dbReference type="InterPro" id="IPR029063">
    <property type="entry name" value="SAM-dependent_MTases_sf"/>
</dbReference>
<dbReference type="Proteomes" id="UP000295696">
    <property type="component" value="Unassembled WGS sequence"/>
</dbReference>
<keyword evidence="2" id="KW-1185">Reference proteome</keyword>
<evidence type="ECO:0000313" key="1">
    <source>
        <dbReference type="EMBL" id="TCS64583.1"/>
    </source>
</evidence>
<dbReference type="EMBL" id="SLZU01000005">
    <property type="protein sequence ID" value="TCS64583.1"/>
    <property type="molecule type" value="Genomic_DNA"/>
</dbReference>
<gene>
    <name evidence="1" type="ORF">EDD52_105144</name>
</gene>
<name>A0A4R3JGZ4_9RHOB</name>
<evidence type="ECO:0008006" key="3">
    <source>
        <dbReference type="Google" id="ProtNLM"/>
    </source>
</evidence>
<dbReference type="SUPFAM" id="SSF53335">
    <property type="entry name" value="S-adenosyl-L-methionine-dependent methyltransferases"/>
    <property type="match status" value="1"/>
</dbReference>
<dbReference type="AlphaFoldDB" id="A0A4R3JGZ4"/>
<proteinExistence type="predicted"/>
<sequence>MNQHDDTAHRARIDSLLLKGKNVYQPLYNYPFETSIPPLRPCEDRCRAVEAAMEGNIRGRKLWDAGCSLGYNTLYFVDRGISARGTDIDPRNVSICEEIKRHTPGEASFAREELSAEIVEAIAPGTYDYAFFFSLLHHIVQSRGLEHVQGMMKALTERIPVLFVELALKSETPPPGYSWDAHLPEDELAIFDSCEPLDIRLVGHFATHVGPVERPLYRVSRKAGPGSKAP</sequence>
<evidence type="ECO:0000313" key="2">
    <source>
        <dbReference type="Proteomes" id="UP000295696"/>
    </source>
</evidence>
<dbReference type="Gene3D" id="3.40.50.150">
    <property type="entry name" value="Vaccinia Virus protein VP39"/>
    <property type="match status" value="1"/>
</dbReference>
<dbReference type="RefSeq" id="WP_165907500.1">
    <property type="nucleotide sequence ID" value="NZ_SLZU01000005.1"/>
</dbReference>
<organism evidence="1 2">
    <name type="scientific">Primorskyibacter sedentarius</name>
    <dbReference type="NCBI Taxonomy" id="745311"/>
    <lineage>
        <taxon>Bacteria</taxon>
        <taxon>Pseudomonadati</taxon>
        <taxon>Pseudomonadota</taxon>
        <taxon>Alphaproteobacteria</taxon>
        <taxon>Rhodobacterales</taxon>
        <taxon>Roseobacteraceae</taxon>
        <taxon>Primorskyibacter</taxon>
    </lineage>
</organism>